<evidence type="ECO:0000256" key="1">
    <source>
        <dbReference type="SAM" id="MobiDB-lite"/>
    </source>
</evidence>
<feature type="compositionally biased region" description="Basic and acidic residues" evidence="1">
    <location>
        <begin position="74"/>
        <end position="86"/>
    </location>
</feature>
<gene>
    <name evidence="2" type="ORF">EHS25_008164</name>
</gene>
<feature type="region of interest" description="Disordered" evidence="1">
    <location>
        <begin position="1"/>
        <end position="146"/>
    </location>
</feature>
<name>A0A427YNK8_9TREE</name>
<dbReference type="AlphaFoldDB" id="A0A427YNK8"/>
<feature type="compositionally biased region" description="Polar residues" evidence="1">
    <location>
        <begin position="1"/>
        <end position="10"/>
    </location>
</feature>
<comment type="caution">
    <text evidence="2">The sequence shown here is derived from an EMBL/GenBank/DDBJ whole genome shotgun (WGS) entry which is preliminary data.</text>
</comment>
<keyword evidence="3" id="KW-1185">Reference proteome</keyword>
<accession>A0A427YNK8</accession>
<proteinExistence type="predicted"/>
<sequence>MFNSLTTLSGPSRPRAASRTISNLSVKSGYAAGSGSSYAGAGAYGMESRRWASDHGKKELYSDEGGSTGAGTDDVAHTDAAFDKNPDPSSSAKKVESESGKDFTRKSPANAPYSHPTNEPGETNGDAPLRTSKRDKKQHTAEDDKP</sequence>
<reference evidence="2 3" key="1">
    <citation type="submission" date="2018-11" db="EMBL/GenBank/DDBJ databases">
        <title>Genome sequence of Saitozyma podzolica DSM 27192.</title>
        <authorList>
            <person name="Aliyu H."/>
            <person name="Gorte O."/>
            <person name="Ochsenreither K."/>
        </authorList>
    </citation>
    <scope>NUCLEOTIDE SEQUENCE [LARGE SCALE GENOMIC DNA]</scope>
    <source>
        <strain evidence="2 3">DSM 27192</strain>
    </source>
</reference>
<feature type="compositionally biased region" description="Basic and acidic residues" evidence="1">
    <location>
        <begin position="47"/>
        <end position="61"/>
    </location>
</feature>
<feature type="compositionally biased region" description="Basic and acidic residues" evidence="1">
    <location>
        <begin position="93"/>
        <end position="105"/>
    </location>
</feature>
<dbReference type="OrthoDB" id="2574639at2759"/>
<dbReference type="Proteomes" id="UP000279259">
    <property type="component" value="Unassembled WGS sequence"/>
</dbReference>
<organism evidence="2 3">
    <name type="scientific">Saitozyma podzolica</name>
    <dbReference type="NCBI Taxonomy" id="1890683"/>
    <lineage>
        <taxon>Eukaryota</taxon>
        <taxon>Fungi</taxon>
        <taxon>Dikarya</taxon>
        <taxon>Basidiomycota</taxon>
        <taxon>Agaricomycotina</taxon>
        <taxon>Tremellomycetes</taxon>
        <taxon>Tremellales</taxon>
        <taxon>Trimorphomycetaceae</taxon>
        <taxon>Saitozyma</taxon>
    </lineage>
</organism>
<evidence type="ECO:0000313" key="3">
    <source>
        <dbReference type="Proteomes" id="UP000279259"/>
    </source>
</evidence>
<dbReference type="EMBL" id="RSCD01000005">
    <property type="protein sequence ID" value="RSH92718.1"/>
    <property type="molecule type" value="Genomic_DNA"/>
</dbReference>
<feature type="compositionally biased region" description="Low complexity" evidence="1">
    <location>
        <begin position="28"/>
        <end position="45"/>
    </location>
</feature>
<protein>
    <submittedName>
        <fullName evidence="2">Uncharacterized protein</fullName>
    </submittedName>
</protein>
<evidence type="ECO:0000313" key="2">
    <source>
        <dbReference type="EMBL" id="RSH92718.1"/>
    </source>
</evidence>